<dbReference type="STRING" id="883077.HMPREF9241_00522"/>
<dbReference type="Pfam" id="PF18202">
    <property type="entry name" value="TQ"/>
    <property type="match status" value="1"/>
</dbReference>
<dbReference type="HOGENOM" id="CLU_011420_0_0_11"/>
<dbReference type="AlphaFoldDB" id="K0YTV2"/>
<evidence type="ECO:0000259" key="2">
    <source>
        <dbReference type="Pfam" id="PF18202"/>
    </source>
</evidence>
<comment type="caution">
    <text evidence="3">The sequence shown here is derived from an EMBL/GenBank/DDBJ whole genome shotgun (WGS) entry which is preliminary data.</text>
</comment>
<organism evidence="3 4">
    <name type="scientific">Schaalia turicensis ACS-279-V-Col4</name>
    <dbReference type="NCBI Taxonomy" id="883077"/>
    <lineage>
        <taxon>Bacteria</taxon>
        <taxon>Bacillati</taxon>
        <taxon>Actinomycetota</taxon>
        <taxon>Actinomycetes</taxon>
        <taxon>Actinomycetales</taxon>
        <taxon>Actinomycetaceae</taxon>
        <taxon>Schaalia</taxon>
    </lineage>
</organism>
<evidence type="ECO:0000256" key="1">
    <source>
        <dbReference type="SAM" id="Phobius"/>
    </source>
</evidence>
<keyword evidence="1" id="KW-1133">Transmembrane helix</keyword>
<sequence>MMVDSSVPRVAHYSRLRSILASLVTMVVVCASLTALAPASVAAGSWVRGVPIAGLSGWLGTWIPYSGQPVPGLCIQADAVNPAAEVVVTPGQLTVQPSLSRPADLSVDIAQMAYIMKWYTPTSLEFSNTDVDAAATAFLAHVNFENSRRAQANVNTLLASVPESIQSRARQMVAEAKAVGVVGWKPGTVTGERMRFGTIDGIGVTNADGTLIAGKPFTITLNGPAVFEATGTNTYTGTTTASRIDGIQWRSTANGTVHSSIKYDNLGYSALGYASSRGVRQDVIWFDSSSLRSETVAGPSFEVIFDFQPIATSNVGSSKVIDSQTLSDTITASADPNYGDGKWLEIDGKPVPVVYEGTAYALGEEPVDPRDEVPADAHVVATASFTATGPGEHSVNVDVAGLAPGFYTWVWKVVKDAQPGTIGDPAIDIKELVHADWHDQFGLGDETLSYRFKANVDTSLSVRTTKSGSYLVDDMFVTEMPESHPNFTGKAGFKGDELTFTQKLVFFPEGQAVTDENVAAGETISEVQVDASHGFKPSVGSTGFKMKDGEPGTYVFVTSFAGDDRVAPFTTSVTDKSEQYVVEANPPTLKTTATDKVDGDKTLASSGPVTITDKVCYTNLKQGREYALSGTLMDKATGGPLMVEGKPVTASKTFTPSQADGCENVDFTIDGSMVVGKTTVVFERLEHDGQTIAVHTDINDEDQTALFEKTPTPPEEHLAKTGAQTLLFLAGATLFALMGVGAIALHRRS</sequence>
<keyword evidence="1" id="KW-0472">Membrane</keyword>
<gene>
    <name evidence="3" type="ORF">HMPREF9241_00522</name>
</gene>
<dbReference type="InterPro" id="IPR041100">
    <property type="entry name" value="TQ"/>
</dbReference>
<dbReference type="Gene3D" id="2.60.40.3930">
    <property type="match status" value="1"/>
</dbReference>
<dbReference type="Proteomes" id="UP000003994">
    <property type="component" value="Unassembled WGS sequence"/>
</dbReference>
<evidence type="ECO:0000313" key="3">
    <source>
        <dbReference type="EMBL" id="EJZ86933.1"/>
    </source>
</evidence>
<dbReference type="EMBL" id="AGWQ01000004">
    <property type="protein sequence ID" value="EJZ86933.1"/>
    <property type="molecule type" value="Genomic_DNA"/>
</dbReference>
<feature type="domain" description="T-Q ester bond containing" evidence="2">
    <location>
        <begin position="587"/>
        <end position="704"/>
    </location>
</feature>
<keyword evidence="1" id="KW-0812">Transmembrane</keyword>
<proteinExistence type="predicted"/>
<reference evidence="3 4" key="1">
    <citation type="submission" date="2012-07" db="EMBL/GenBank/DDBJ databases">
        <title>The Genome Sequence of Actinomyces turicensis ACS-279-V-COL4.</title>
        <authorList>
            <consortium name="The Broad Institute Genome Sequencing Platform"/>
            <person name="Earl A."/>
            <person name="Ward D."/>
            <person name="Feldgarden M."/>
            <person name="Gevers D."/>
            <person name="Saerens B."/>
            <person name="Vaneechoutte M."/>
            <person name="Walker B."/>
            <person name="Young S.K."/>
            <person name="Zeng Q."/>
            <person name="Gargeya S."/>
            <person name="Fitzgerald M."/>
            <person name="Haas B."/>
            <person name="Abouelleil A."/>
            <person name="Alvarado L."/>
            <person name="Arachchi H.M."/>
            <person name="Berlin A."/>
            <person name="Chapman S.B."/>
            <person name="Goldberg J."/>
            <person name="Griggs A."/>
            <person name="Gujja S."/>
            <person name="Hansen M."/>
            <person name="Howarth C."/>
            <person name="Imamovic A."/>
            <person name="Larimer J."/>
            <person name="McCowen C."/>
            <person name="Montmayeur A."/>
            <person name="Murphy C."/>
            <person name="Neiman D."/>
            <person name="Pearson M."/>
            <person name="Priest M."/>
            <person name="Roberts A."/>
            <person name="Saif S."/>
            <person name="Shea T."/>
            <person name="Sisk P."/>
            <person name="Sykes S."/>
            <person name="Wortman J."/>
            <person name="Nusbaum C."/>
            <person name="Birren B."/>
        </authorList>
    </citation>
    <scope>NUCLEOTIDE SEQUENCE [LARGE SCALE GENOMIC DNA]</scope>
    <source>
        <strain evidence="3 4">ACS-279-V-Col4</strain>
    </source>
</reference>
<protein>
    <recommendedName>
        <fullName evidence="2">T-Q ester bond containing domain-containing protein</fullName>
    </recommendedName>
</protein>
<accession>K0YTV2</accession>
<name>K0YTV2_9ACTO</name>
<dbReference type="NCBIfam" id="NF033903">
    <property type="entry name" value="VaFE_rpt"/>
    <property type="match status" value="1"/>
</dbReference>
<dbReference type="PATRIC" id="fig|883077.3.peg.517"/>
<evidence type="ECO:0000313" key="4">
    <source>
        <dbReference type="Proteomes" id="UP000003994"/>
    </source>
</evidence>
<keyword evidence="4" id="KW-1185">Reference proteome</keyword>
<feature type="transmembrane region" description="Helical" evidence="1">
    <location>
        <begin position="726"/>
        <end position="745"/>
    </location>
</feature>
<dbReference type="eggNOG" id="COG4932">
    <property type="taxonomic scope" value="Bacteria"/>
</dbReference>